<dbReference type="SUPFAM" id="SSF140931">
    <property type="entry name" value="Fic-like"/>
    <property type="match status" value="1"/>
</dbReference>
<name>A0A4R6NZE6_9GAMM</name>
<evidence type="ECO:0000313" key="3">
    <source>
        <dbReference type="Proteomes" id="UP000295531"/>
    </source>
</evidence>
<dbReference type="InterPro" id="IPR006440">
    <property type="entry name" value="Doc"/>
</dbReference>
<gene>
    <name evidence="2" type="ORF">DEU29_11721</name>
</gene>
<proteinExistence type="predicted"/>
<dbReference type="PROSITE" id="PS51459">
    <property type="entry name" value="FIDO"/>
    <property type="match status" value="1"/>
</dbReference>
<feature type="domain" description="Fido" evidence="1">
    <location>
        <begin position="6"/>
        <end position="123"/>
    </location>
</feature>
<dbReference type="RefSeq" id="WP_133540432.1">
    <property type="nucleotide sequence ID" value="NZ_SNXI01000017.1"/>
</dbReference>
<keyword evidence="3" id="KW-1185">Reference proteome</keyword>
<accession>A0A4R6NZE6</accession>
<dbReference type="PIRSF" id="PIRSF018297">
    <property type="entry name" value="Doc"/>
    <property type="match status" value="1"/>
</dbReference>
<evidence type="ECO:0000259" key="1">
    <source>
        <dbReference type="PROSITE" id="PS51459"/>
    </source>
</evidence>
<dbReference type="Pfam" id="PF02661">
    <property type="entry name" value="Fic"/>
    <property type="match status" value="1"/>
</dbReference>
<dbReference type="Gene3D" id="1.20.120.1870">
    <property type="entry name" value="Fic/DOC protein, Fido domain"/>
    <property type="match status" value="1"/>
</dbReference>
<dbReference type="PANTHER" id="PTHR39426">
    <property type="entry name" value="HOMOLOGY TO DEATH-ON-CURING PROTEIN OF PHAGE P1"/>
    <property type="match status" value="1"/>
</dbReference>
<evidence type="ECO:0000313" key="2">
    <source>
        <dbReference type="EMBL" id="TDP29443.1"/>
    </source>
</evidence>
<dbReference type="PANTHER" id="PTHR39426:SF1">
    <property type="entry name" value="HOMOLOGY TO DEATH-ON-CURING PROTEIN OF PHAGE P1"/>
    <property type="match status" value="1"/>
</dbReference>
<dbReference type="EMBL" id="SNXI01000017">
    <property type="protein sequence ID" value="TDP29443.1"/>
    <property type="molecule type" value="Genomic_DNA"/>
</dbReference>
<dbReference type="InterPro" id="IPR053737">
    <property type="entry name" value="Type_II_TA_Toxin"/>
</dbReference>
<sequence>MNLIQFKASRVIEINAFILSTEPGNKGTPDKGKLEGALARVDNAIAYEGLDDIFEVAAKYALVIAQAHALSDANKRTGLMVALEYLALNDYEVVIEREELADAMVDLVLGQITEQQFADLLYDCFINGS</sequence>
<reference evidence="2 3" key="1">
    <citation type="submission" date="2019-03" db="EMBL/GenBank/DDBJ databases">
        <title>Freshwater and sediment microbial communities from various areas in North America, analyzing microbe dynamics in response to fracking.</title>
        <authorList>
            <person name="Lamendella R."/>
        </authorList>
    </citation>
    <scope>NUCLEOTIDE SEQUENCE [LARGE SCALE GENOMIC DNA]</scope>
    <source>
        <strain evidence="2 3">18_TX</strain>
    </source>
</reference>
<dbReference type="OrthoDB" id="9802752at2"/>
<dbReference type="InterPro" id="IPR036597">
    <property type="entry name" value="Fido-like_dom_sf"/>
</dbReference>
<dbReference type="Proteomes" id="UP000295531">
    <property type="component" value="Unassembled WGS sequence"/>
</dbReference>
<dbReference type="NCBIfam" id="TIGR01550">
    <property type="entry name" value="DOC_P1"/>
    <property type="match status" value="1"/>
</dbReference>
<comment type="caution">
    <text evidence="2">The sequence shown here is derived from an EMBL/GenBank/DDBJ whole genome shotgun (WGS) entry which is preliminary data.</text>
</comment>
<protein>
    <submittedName>
        <fullName evidence="2">Death-on-curing protein</fullName>
    </submittedName>
</protein>
<dbReference type="AlphaFoldDB" id="A0A4R6NZE6"/>
<organism evidence="2 3">
    <name type="scientific">Idiomarina aquatica</name>
    <dbReference type="NCBI Taxonomy" id="1327752"/>
    <lineage>
        <taxon>Bacteria</taxon>
        <taxon>Pseudomonadati</taxon>
        <taxon>Pseudomonadota</taxon>
        <taxon>Gammaproteobacteria</taxon>
        <taxon>Alteromonadales</taxon>
        <taxon>Idiomarinaceae</taxon>
        <taxon>Idiomarina</taxon>
    </lineage>
</organism>
<dbReference type="InterPro" id="IPR003812">
    <property type="entry name" value="Fido"/>
</dbReference>
<dbReference type="GO" id="GO:0016301">
    <property type="term" value="F:kinase activity"/>
    <property type="evidence" value="ECO:0007669"/>
    <property type="project" value="InterPro"/>
</dbReference>